<keyword evidence="8" id="KW-1185">Reference proteome</keyword>
<gene>
    <name evidence="7" type="primary">Dana\GF14362</name>
    <name evidence="7" type="synonym">dana_GLEANR_15124</name>
    <name evidence="7" type="ORF">GF14362</name>
</gene>
<evidence type="ECO:0000256" key="1">
    <source>
        <dbReference type="ARBA" id="ARBA00008102"/>
    </source>
</evidence>
<feature type="domain" description="GMP phosphodiesterase delta subunit" evidence="6">
    <location>
        <begin position="54"/>
        <end position="191"/>
    </location>
</feature>
<keyword evidence="2" id="KW-1015">Disulfide bond</keyword>
<protein>
    <recommendedName>
        <fullName evidence="9">Carboxylesterase type B domain-containing protein</fullName>
    </recommendedName>
</protein>
<dbReference type="OrthoDB" id="10248777at2759"/>
<feature type="region of interest" description="Disordered" evidence="4">
    <location>
        <begin position="770"/>
        <end position="809"/>
    </location>
</feature>
<feature type="compositionally biased region" description="Basic residues" evidence="4">
    <location>
        <begin position="770"/>
        <end position="780"/>
    </location>
</feature>
<dbReference type="HOGENOM" id="CLU_006586_13_2_1"/>
<sequence length="809" mass="91664">MTWSFVNQLKCNRIIRKTADGAHVGAFTWLCCLLTDIKILQTTMGSDDQSAGDRIHKGFQINYMILRDADSGKVIWQENKDFSAPDVEHEARVPVKILDMRAVSREINFSTIESMENFRLDQKVLFKGRIMEEWFFEMGFVGANTTNTWQSTIEAAPESQMMPAKVLNGNVTIQTSFYDNETLITKSVVRLCLVFCLLVVLPYGTEARVRGRQYDEEKDTIVELNKLGTIQGKIVETAWTKREVLQFVDVRYAEPPTGQHRFKPPRPIEPWEDVMDATAEKIGCPSVVSMDSLRKLDDVLDVEDCLTMTITTPNVTAKMPVLVYIHGEYLYEGSNSEAPPDYLLEKDIVLVTPQYRLGPFGFLSTKTDEIPGNAGFLDIFLALQFVKHFISSFGGDPERVTVAGQVGGAAIAHLLTLSPMVQRGLFNQVIYHSGSAIMPIFLEEDPRKHAQEIAKKADCQMVTVRDLNTCLMELTALELLTAFMEHALEKSDLGIGHTGGIQFTIGGPSGVLPKHPYDLMLESNFSYPAMGGCPKNAGSRVLNEIVDNDFEGKIPDDEYNTYDYIDHVIRQVVGTDKTMLLTSFVTHDFFNRHLLENGTFDTLIPRLIDVAGTLNHKLPVLLAMNMNNKHNPHNTFLYSFDYAGEFNRYREMDEETNMQSPFKAGVSLTDEALYLFPYPDHVKRLSPPDVTMAHRMVELWTNFVISGNPLGSYRSGYWPPMTTLYGPYMKIDETLTIAGNYFNEFSATLRDEDAGHSLIREIYYLRSRSRKRAQAKRRKQLAASKANRLKKSDARKSLVKRPNRNKIRF</sequence>
<dbReference type="InterPro" id="IPR029058">
    <property type="entry name" value="AB_hydrolase_fold"/>
</dbReference>
<name>B3MLY5_DROAN</name>
<dbReference type="SUPFAM" id="SSF53474">
    <property type="entry name" value="alpha/beta-Hydrolases"/>
    <property type="match status" value="1"/>
</dbReference>
<evidence type="ECO:0000256" key="3">
    <source>
        <dbReference type="ARBA" id="ARBA00023180"/>
    </source>
</evidence>
<evidence type="ECO:0000256" key="4">
    <source>
        <dbReference type="SAM" id="MobiDB-lite"/>
    </source>
</evidence>
<proteinExistence type="inferred from homology"/>
<dbReference type="InParanoid" id="B3MLY5"/>
<dbReference type="EMBL" id="CH902620">
    <property type="protein sequence ID" value="EDV31813.2"/>
    <property type="molecule type" value="Genomic_DNA"/>
</dbReference>
<dbReference type="Proteomes" id="UP000007801">
    <property type="component" value="Unassembled WGS sequence"/>
</dbReference>
<reference evidence="7 8" key="1">
    <citation type="journal article" date="2007" name="Nature">
        <title>Evolution of genes and genomes on the Drosophila phylogeny.</title>
        <authorList>
            <consortium name="Drosophila 12 Genomes Consortium"/>
            <person name="Clark A.G."/>
            <person name="Eisen M.B."/>
            <person name="Smith D.R."/>
            <person name="Bergman C.M."/>
            <person name="Oliver B."/>
            <person name="Markow T.A."/>
            <person name="Kaufman T.C."/>
            <person name="Kellis M."/>
            <person name="Gelbart W."/>
            <person name="Iyer V.N."/>
            <person name="Pollard D.A."/>
            <person name="Sackton T.B."/>
            <person name="Larracuente A.M."/>
            <person name="Singh N.D."/>
            <person name="Abad J.P."/>
            <person name="Abt D.N."/>
            <person name="Adryan B."/>
            <person name="Aguade M."/>
            <person name="Akashi H."/>
            <person name="Anderson W.W."/>
            <person name="Aquadro C.F."/>
            <person name="Ardell D.H."/>
            <person name="Arguello R."/>
            <person name="Artieri C.G."/>
            <person name="Barbash D.A."/>
            <person name="Barker D."/>
            <person name="Barsanti P."/>
            <person name="Batterham P."/>
            <person name="Batzoglou S."/>
            <person name="Begun D."/>
            <person name="Bhutkar A."/>
            <person name="Blanco E."/>
            <person name="Bosak S.A."/>
            <person name="Bradley R.K."/>
            <person name="Brand A.D."/>
            <person name="Brent M.R."/>
            <person name="Brooks A.N."/>
            <person name="Brown R.H."/>
            <person name="Butlin R.K."/>
            <person name="Caggese C."/>
            <person name="Calvi B.R."/>
            <person name="Bernardo de Carvalho A."/>
            <person name="Caspi A."/>
            <person name="Castrezana S."/>
            <person name="Celniker S.E."/>
            <person name="Chang J.L."/>
            <person name="Chapple C."/>
            <person name="Chatterji S."/>
            <person name="Chinwalla A."/>
            <person name="Civetta A."/>
            <person name="Clifton S.W."/>
            <person name="Comeron J.M."/>
            <person name="Costello J.C."/>
            <person name="Coyne J.A."/>
            <person name="Daub J."/>
            <person name="David R.G."/>
            <person name="Delcher A.L."/>
            <person name="Delehaunty K."/>
            <person name="Do C.B."/>
            <person name="Ebling H."/>
            <person name="Edwards K."/>
            <person name="Eickbush T."/>
            <person name="Evans J.D."/>
            <person name="Filipski A."/>
            <person name="Findeiss S."/>
            <person name="Freyhult E."/>
            <person name="Fulton L."/>
            <person name="Fulton R."/>
            <person name="Garcia A.C."/>
            <person name="Gardiner A."/>
            <person name="Garfield D.A."/>
            <person name="Garvin B.E."/>
            <person name="Gibson G."/>
            <person name="Gilbert D."/>
            <person name="Gnerre S."/>
            <person name="Godfrey J."/>
            <person name="Good R."/>
            <person name="Gotea V."/>
            <person name="Gravely B."/>
            <person name="Greenberg A.J."/>
            <person name="Griffiths-Jones S."/>
            <person name="Gross S."/>
            <person name="Guigo R."/>
            <person name="Gustafson E.A."/>
            <person name="Haerty W."/>
            <person name="Hahn M.W."/>
            <person name="Halligan D.L."/>
            <person name="Halpern A.L."/>
            <person name="Halter G.M."/>
            <person name="Han M.V."/>
            <person name="Heger A."/>
            <person name="Hillier L."/>
            <person name="Hinrichs A.S."/>
            <person name="Holmes I."/>
            <person name="Hoskins R.A."/>
            <person name="Hubisz M.J."/>
            <person name="Hultmark D."/>
            <person name="Huntley M.A."/>
            <person name="Jaffe D.B."/>
            <person name="Jagadeeshan S."/>
            <person name="Jeck W.R."/>
            <person name="Johnson J."/>
            <person name="Jones C.D."/>
            <person name="Jordan W.C."/>
            <person name="Karpen G.H."/>
            <person name="Kataoka E."/>
            <person name="Keightley P.D."/>
            <person name="Kheradpour P."/>
            <person name="Kirkness E.F."/>
            <person name="Koerich L.B."/>
            <person name="Kristiansen K."/>
            <person name="Kudrna D."/>
            <person name="Kulathinal R.J."/>
            <person name="Kumar S."/>
            <person name="Kwok R."/>
            <person name="Lander E."/>
            <person name="Langley C.H."/>
            <person name="Lapoint R."/>
            <person name="Lazzaro B.P."/>
            <person name="Lee S.J."/>
            <person name="Levesque L."/>
            <person name="Li R."/>
            <person name="Lin C.F."/>
            <person name="Lin M.F."/>
            <person name="Lindblad-Toh K."/>
            <person name="Llopart A."/>
            <person name="Long M."/>
            <person name="Low L."/>
            <person name="Lozovsky E."/>
            <person name="Lu J."/>
            <person name="Luo M."/>
            <person name="Machado C.A."/>
            <person name="Makalowski W."/>
            <person name="Marzo M."/>
            <person name="Matsuda M."/>
            <person name="Matzkin L."/>
            <person name="McAllister B."/>
            <person name="McBride C.S."/>
            <person name="McKernan B."/>
            <person name="McKernan K."/>
            <person name="Mendez-Lago M."/>
            <person name="Minx P."/>
            <person name="Mollenhauer M.U."/>
            <person name="Montooth K."/>
            <person name="Mount S.M."/>
            <person name="Mu X."/>
            <person name="Myers E."/>
            <person name="Negre B."/>
            <person name="Newfeld S."/>
            <person name="Nielsen R."/>
            <person name="Noor M.A."/>
            <person name="O'Grady P."/>
            <person name="Pachter L."/>
            <person name="Papaceit M."/>
            <person name="Parisi M.J."/>
            <person name="Parisi M."/>
            <person name="Parts L."/>
            <person name="Pedersen J.S."/>
            <person name="Pesole G."/>
            <person name="Phillippy A.M."/>
            <person name="Ponting C.P."/>
            <person name="Pop M."/>
            <person name="Porcelli D."/>
            <person name="Powell J.R."/>
            <person name="Prohaska S."/>
            <person name="Pruitt K."/>
            <person name="Puig M."/>
            <person name="Quesneville H."/>
            <person name="Ram K.R."/>
            <person name="Rand D."/>
            <person name="Rasmussen M.D."/>
            <person name="Reed L.K."/>
            <person name="Reenan R."/>
            <person name="Reily A."/>
            <person name="Remington K.A."/>
            <person name="Rieger T.T."/>
            <person name="Ritchie M.G."/>
            <person name="Robin C."/>
            <person name="Rogers Y.H."/>
            <person name="Rohde C."/>
            <person name="Rozas J."/>
            <person name="Rubenfield M.J."/>
            <person name="Ruiz A."/>
            <person name="Russo S."/>
            <person name="Salzberg S.L."/>
            <person name="Sanchez-Gracia A."/>
            <person name="Saranga D.J."/>
            <person name="Sato H."/>
            <person name="Schaeffer S.W."/>
            <person name="Schatz M.C."/>
            <person name="Schlenke T."/>
            <person name="Schwartz R."/>
            <person name="Segarra C."/>
            <person name="Singh R.S."/>
            <person name="Sirot L."/>
            <person name="Sirota M."/>
            <person name="Sisneros N.B."/>
            <person name="Smith C.D."/>
            <person name="Smith T.F."/>
            <person name="Spieth J."/>
            <person name="Stage D.E."/>
            <person name="Stark A."/>
            <person name="Stephan W."/>
            <person name="Strausberg R.L."/>
            <person name="Strempel S."/>
            <person name="Sturgill D."/>
            <person name="Sutton G."/>
            <person name="Sutton G.G."/>
            <person name="Tao W."/>
            <person name="Teichmann S."/>
            <person name="Tobari Y.N."/>
            <person name="Tomimura Y."/>
            <person name="Tsolas J.M."/>
            <person name="Valente V.L."/>
            <person name="Venter E."/>
            <person name="Venter J.C."/>
            <person name="Vicario S."/>
            <person name="Vieira F.G."/>
            <person name="Vilella A.J."/>
            <person name="Villasante A."/>
            <person name="Walenz B."/>
            <person name="Wang J."/>
            <person name="Wasserman M."/>
            <person name="Watts T."/>
            <person name="Wilson D."/>
            <person name="Wilson R.K."/>
            <person name="Wing R.A."/>
            <person name="Wolfner M.F."/>
            <person name="Wong A."/>
            <person name="Wong G.K."/>
            <person name="Wu C.I."/>
            <person name="Wu G."/>
            <person name="Yamamoto D."/>
            <person name="Yang H.P."/>
            <person name="Yang S.P."/>
            <person name="Yorke J.A."/>
            <person name="Yoshida K."/>
            <person name="Zdobnov E."/>
            <person name="Zhang P."/>
            <person name="Zhang Y."/>
            <person name="Zimin A.V."/>
            <person name="Baldwin J."/>
            <person name="Abdouelleil A."/>
            <person name="Abdulkadir J."/>
            <person name="Abebe A."/>
            <person name="Abera B."/>
            <person name="Abreu J."/>
            <person name="Acer S.C."/>
            <person name="Aftuck L."/>
            <person name="Alexander A."/>
            <person name="An P."/>
            <person name="Anderson E."/>
            <person name="Anderson S."/>
            <person name="Arachi H."/>
            <person name="Azer M."/>
            <person name="Bachantsang P."/>
            <person name="Barry A."/>
            <person name="Bayul T."/>
            <person name="Berlin A."/>
            <person name="Bessette D."/>
            <person name="Bloom T."/>
            <person name="Blye J."/>
            <person name="Boguslavskiy L."/>
            <person name="Bonnet C."/>
            <person name="Boukhgalter B."/>
            <person name="Bourzgui I."/>
            <person name="Brown A."/>
            <person name="Cahill P."/>
            <person name="Channer S."/>
            <person name="Cheshatsang Y."/>
            <person name="Chuda L."/>
            <person name="Citroen M."/>
            <person name="Collymore A."/>
            <person name="Cooke P."/>
            <person name="Costello M."/>
            <person name="D'Aco K."/>
            <person name="Daza R."/>
            <person name="De Haan G."/>
            <person name="DeGray S."/>
            <person name="DeMaso C."/>
            <person name="Dhargay N."/>
            <person name="Dooley K."/>
            <person name="Dooley E."/>
            <person name="Doricent M."/>
            <person name="Dorje P."/>
            <person name="Dorjee K."/>
            <person name="Dupes A."/>
            <person name="Elong R."/>
            <person name="Falk J."/>
            <person name="Farina A."/>
            <person name="Faro S."/>
            <person name="Ferguson D."/>
            <person name="Fisher S."/>
            <person name="Foley C.D."/>
            <person name="Franke A."/>
            <person name="Friedrich D."/>
            <person name="Gadbois L."/>
            <person name="Gearin G."/>
            <person name="Gearin C.R."/>
            <person name="Giannoukos G."/>
            <person name="Goode T."/>
            <person name="Graham J."/>
            <person name="Grandbois E."/>
            <person name="Grewal S."/>
            <person name="Gyaltsen K."/>
            <person name="Hafez N."/>
            <person name="Hagos B."/>
            <person name="Hall J."/>
            <person name="Henson C."/>
            <person name="Hollinger A."/>
            <person name="Honan T."/>
            <person name="Huard M.D."/>
            <person name="Hughes L."/>
            <person name="Hurhula B."/>
            <person name="Husby M.E."/>
            <person name="Kamat A."/>
            <person name="Kanga B."/>
            <person name="Kashin S."/>
            <person name="Khazanovich D."/>
            <person name="Kisner P."/>
            <person name="Lance K."/>
            <person name="Lara M."/>
            <person name="Lee W."/>
            <person name="Lennon N."/>
            <person name="Letendre F."/>
            <person name="LeVine R."/>
            <person name="Lipovsky A."/>
            <person name="Liu X."/>
            <person name="Liu J."/>
            <person name="Liu S."/>
            <person name="Lokyitsang T."/>
            <person name="Lokyitsang Y."/>
            <person name="Lubonja R."/>
            <person name="Lui A."/>
            <person name="MacDonald P."/>
            <person name="Magnisalis V."/>
            <person name="Maru K."/>
            <person name="Matthews C."/>
            <person name="McCusker W."/>
            <person name="McDonough S."/>
            <person name="Mehta T."/>
            <person name="Meldrim J."/>
            <person name="Meneus L."/>
            <person name="Mihai O."/>
            <person name="Mihalev A."/>
            <person name="Mihova T."/>
            <person name="Mittelman R."/>
            <person name="Mlenga V."/>
            <person name="Montmayeur A."/>
            <person name="Mulrain L."/>
            <person name="Navidi A."/>
            <person name="Naylor J."/>
            <person name="Negash T."/>
            <person name="Nguyen T."/>
            <person name="Nguyen N."/>
            <person name="Nicol R."/>
            <person name="Norbu C."/>
            <person name="Norbu N."/>
            <person name="Novod N."/>
            <person name="O'Neill B."/>
            <person name="Osman S."/>
            <person name="Markiewicz E."/>
            <person name="Oyono O.L."/>
            <person name="Patti C."/>
            <person name="Phunkhang P."/>
            <person name="Pierre F."/>
            <person name="Priest M."/>
            <person name="Raghuraman S."/>
            <person name="Rege F."/>
            <person name="Reyes R."/>
            <person name="Rise C."/>
            <person name="Rogov P."/>
            <person name="Ross K."/>
            <person name="Ryan E."/>
            <person name="Settipalli S."/>
            <person name="Shea T."/>
            <person name="Sherpa N."/>
            <person name="Shi L."/>
            <person name="Shih D."/>
            <person name="Sparrow T."/>
            <person name="Spaulding J."/>
            <person name="Stalker J."/>
            <person name="Stange-Thomann N."/>
            <person name="Stavropoulos S."/>
            <person name="Stone C."/>
            <person name="Strader C."/>
            <person name="Tesfaye S."/>
            <person name="Thomson T."/>
            <person name="Thoulutsang Y."/>
            <person name="Thoulutsang D."/>
            <person name="Topham K."/>
            <person name="Topping I."/>
            <person name="Tsamla T."/>
            <person name="Vassiliev H."/>
            <person name="Vo A."/>
            <person name="Wangchuk T."/>
            <person name="Wangdi T."/>
            <person name="Weiand M."/>
            <person name="Wilkinson J."/>
            <person name="Wilson A."/>
            <person name="Yadav S."/>
            <person name="Young G."/>
            <person name="Yu Q."/>
            <person name="Zembek L."/>
            <person name="Zhong D."/>
            <person name="Zimmer A."/>
            <person name="Zwirko Z."/>
            <person name="Jaffe D.B."/>
            <person name="Alvarez P."/>
            <person name="Brockman W."/>
            <person name="Butler J."/>
            <person name="Chin C."/>
            <person name="Gnerre S."/>
            <person name="Grabherr M."/>
            <person name="Kleber M."/>
            <person name="Mauceli E."/>
            <person name="MacCallum I."/>
        </authorList>
    </citation>
    <scope>NUCLEOTIDE SEQUENCE [LARGE SCALE GENOMIC DNA]</scope>
    <source>
        <strain evidence="8">Tucson 14024-0371.13</strain>
    </source>
</reference>
<dbReference type="ESTHER" id="droan-b3mly5">
    <property type="family name" value="Glutactin"/>
</dbReference>
<evidence type="ECO:0000259" key="5">
    <source>
        <dbReference type="Pfam" id="PF00135"/>
    </source>
</evidence>
<feature type="domain" description="Carboxylesterase type B" evidence="5">
    <location>
        <begin position="219"/>
        <end position="742"/>
    </location>
</feature>
<dbReference type="GO" id="GO:0005634">
    <property type="term" value="C:nucleus"/>
    <property type="evidence" value="ECO:0007669"/>
    <property type="project" value="EnsemblMetazoa"/>
</dbReference>
<dbReference type="SMR" id="B3MLY5"/>
<feature type="compositionally biased region" description="Basic residues" evidence="4">
    <location>
        <begin position="797"/>
        <end position="809"/>
    </location>
</feature>
<dbReference type="Pfam" id="PF00135">
    <property type="entry name" value="COesterase"/>
    <property type="match status" value="1"/>
</dbReference>
<keyword evidence="3" id="KW-0325">Glycoprotein</keyword>
<dbReference type="InterPro" id="IPR014756">
    <property type="entry name" value="Ig_E-set"/>
</dbReference>
<evidence type="ECO:0000313" key="7">
    <source>
        <dbReference type="EMBL" id="EDV31813.2"/>
    </source>
</evidence>
<dbReference type="InterPro" id="IPR037036">
    <property type="entry name" value="PDED_dom_sf"/>
</dbReference>
<evidence type="ECO:0000313" key="8">
    <source>
        <dbReference type="Proteomes" id="UP000007801"/>
    </source>
</evidence>
<dbReference type="Gene3D" id="2.70.50.40">
    <property type="entry name" value="GMP phosphodiesterase, delta subunit"/>
    <property type="match status" value="1"/>
</dbReference>
<dbReference type="GO" id="GO:0005737">
    <property type="term" value="C:cytoplasm"/>
    <property type="evidence" value="ECO:0007669"/>
    <property type="project" value="EnsemblMetazoa"/>
</dbReference>
<dbReference type="AlphaFoldDB" id="B3MLY5"/>
<evidence type="ECO:0000259" key="6">
    <source>
        <dbReference type="Pfam" id="PF05351"/>
    </source>
</evidence>
<accession>B3MLY5</accession>
<dbReference type="PANTHER" id="PTHR43142:SF12">
    <property type="entry name" value="CARBOXYLESTERASE TYPE B DOMAIN-CONTAINING PROTEIN-RELATED"/>
    <property type="match status" value="1"/>
</dbReference>
<organism evidence="7 8">
    <name type="scientific">Drosophila ananassae</name>
    <name type="common">Fruit fly</name>
    <dbReference type="NCBI Taxonomy" id="7217"/>
    <lineage>
        <taxon>Eukaryota</taxon>
        <taxon>Metazoa</taxon>
        <taxon>Ecdysozoa</taxon>
        <taxon>Arthropoda</taxon>
        <taxon>Hexapoda</taxon>
        <taxon>Insecta</taxon>
        <taxon>Pterygota</taxon>
        <taxon>Neoptera</taxon>
        <taxon>Endopterygota</taxon>
        <taxon>Diptera</taxon>
        <taxon>Brachycera</taxon>
        <taxon>Muscomorpha</taxon>
        <taxon>Ephydroidea</taxon>
        <taxon>Drosophilidae</taxon>
        <taxon>Drosophila</taxon>
        <taxon>Sophophora</taxon>
    </lineage>
</organism>
<dbReference type="PANTHER" id="PTHR43142">
    <property type="entry name" value="CARBOXYLIC ESTER HYDROLASE"/>
    <property type="match status" value="1"/>
</dbReference>
<dbReference type="InterPro" id="IPR008015">
    <property type="entry name" value="PDED_dom"/>
</dbReference>
<comment type="similarity">
    <text evidence="1">Belongs to the PDE6D/unc-119 family.</text>
</comment>
<dbReference type="eggNOG" id="KOG1516">
    <property type="taxonomic scope" value="Eukaryota"/>
</dbReference>
<dbReference type="SUPFAM" id="SSF81296">
    <property type="entry name" value="E set domains"/>
    <property type="match status" value="1"/>
</dbReference>
<dbReference type="Gene3D" id="3.40.50.1820">
    <property type="entry name" value="alpha/beta hydrolase"/>
    <property type="match status" value="1"/>
</dbReference>
<dbReference type="InterPro" id="IPR002018">
    <property type="entry name" value="CarbesteraseB"/>
</dbReference>
<dbReference type="Pfam" id="PF05351">
    <property type="entry name" value="GMP_PDE_delta"/>
    <property type="match status" value="1"/>
</dbReference>
<evidence type="ECO:0000256" key="2">
    <source>
        <dbReference type="ARBA" id="ARBA00023157"/>
    </source>
</evidence>
<evidence type="ECO:0008006" key="9">
    <source>
        <dbReference type="Google" id="ProtNLM"/>
    </source>
</evidence>
<dbReference type="STRING" id="7217.B3MLY5"/>